<reference evidence="1 2" key="1">
    <citation type="journal article" date="2022" name="Plant J.">
        <title>Chromosome-level genome of Camellia lanceoleosa provides a valuable resource for understanding genome evolution and self-incompatibility.</title>
        <authorList>
            <person name="Gong W."/>
            <person name="Xiao S."/>
            <person name="Wang L."/>
            <person name="Liao Z."/>
            <person name="Chang Y."/>
            <person name="Mo W."/>
            <person name="Hu G."/>
            <person name="Li W."/>
            <person name="Zhao G."/>
            <person name="Zhu H."/>
            <person name="Hu X."/>
            <person name="Ji K."/>
            <person name="Xiang X."/>
            <person name="Song Q."/>
            <person name="Yuan D."/>
            <person name="Jin S."/>
            <person name="Zhang L."/>
        </authorList>
    </citation>
    <scope>NUCLEOTIDE SEQUENCE [LARGE SCALE GENOMIC DNA]</scope>
    <source>
        <strain evidence="1">SQ_2022a</strain>
    </source>
</reference>
<name>A0ACC0HV03_9ERIC</name>
<organism evidence="1 2">
    <name type="scientific">Camellia lanceoleosa</name>
    <dbReference type="NCBI Taxonomy" id="1840588"/>
    <lineage>
        <taxon>Eukaryota</taxon>
        <taxon>Viridiplantae</taxon>
        <taxon>Streptophyta</taxon>
        <taxon>Embryophyta</taxon>
        <taxon>Tracheophyta</taxon>
        <taxon>Spermatophyta</taxon>
        <taxon>Magnoliopsida</taxon>
        <taxon>eudicotyledons</taxon>
        <taxon>Gunneridae</taxon>
        <taxon>Pentapetalae</taxon>
        <taxon>asterids</taxon>
        <taxon>Ericales</taxon>
        <taxon>Theaceae</taxon>
        <taxon>Camellia</taxon>
    </lineage>
</organism>
<evidence type="ECO:0000313" key="1">
    <source>
        <dbReference type="EMBL" id="KAI8016332.1"/>
    </source>
</evidence>
<proteinExistence type="predicted"/>
<gene>
    <name evidence="1" type="ORF">LOK49_LG05G03150</name>
</gene>
<sequence>MLLYGPPGSGKTLISRSICKLLNAKEPLIINGPDVLNAFQGVSERKIRSLFKAANDDENRYGAKSDLHIIIFDEIDSIAKKRGVAMGQYHMDDRLVNQLLTMFQDGKGGNGKVLDFVILISKSV</sequence>
<dbReference type="EMBL" id="CM045761">
    <property type="protein sequence ID" value="KAI8016332.1"/>
    <property type="molecule type" value="Genomic_DNA"/>
</dbReference>
<evidence type="ECO:0000313" key="2">
    <source>
        <dbReference type="Proteomes" id="UP001060215"/>
    </source>
</evidence>
<keyword evidence="2" id="KW-1185">Reference proteome</keyword>
<protein>
    <submittedName>
        <fullName evidence="1">Vesicle-fusing ATPase</fullName>
    </submittedName>
</protein>
<comment type="caution">
    <text evidence="1">The sequence shown here is derived from an EMBL/GenBank/DDBJ whole genome shotgun (WGS) entry which is preliminary data.</text>
</comment>
<accession>A0ACC0HV03</accession>
<dbReference type="Proteomes" id="UP001060215">
    <property type="component" value="Chromosome 4"/>
</dbReference>